<sequence length="130" mass="14689">MPVESVESSFPPMNMIRENPDLRWSFIRKIYSITIFQLLLIIVVVCVVLFVSPVADFFNSKQGTVLYEFLVFVVSLLVLRLPQMYLHTHPLRYFLLLFINVSSALPFGLTCVFAGDSVSIGNSIGKVIVT</sequence>
<reference evidence="7" key="1">
    <citation type="journal article" date="2017" name="Front. Plant Sci.">
        <title>Climate Clever Clovers: New Paradigm to Reduce the Environmental Footprint of Ruminants by Breeding Low Methanogenic Forages Utilizing Haplotype Variation.</title>
        <authorList>
            <person name="Kaur P."/>
            <person name="Appels R."/>
            <person name="Bayer P.E."/>
            <person name="Keeble-Gagnere G."/>
            <person name="Wang J."/>
            <person name="Hirakawa H."/>
            <person name="Shirasawa K."/>
            <person name="Vercoe P."/>
            <person name="Stefanova K."/>
            <person name="Durmic Z."/>
            <person name="Nichols P."/>
            <person name="Revell C."/>
            <person name="Isobe S.N."/>
            <person name="Edwards D."/>
            <person name="Erskine W."/>
        </authorList>
    </citation>
    <scope>NUCLEOTIDE SEQUENCE [LARGE SCALE GENOMIC DNA]</scope>
    <source>
        <strain evidence="7">cv. Daliak</strain>
    </source>
</reference>
<keyword evidence="7" id="KW-1185">Reference proteome</keyword>
<gene>
    <name evidence="6" type="ORF">TSUD_05000</name>
</gene>
<evidence type="ECO:0000256" key="2">
    <source>
        <dbReference type="ARBA" id="ARBA00022692"/>
    </source>
</evidence>
<evidence type="ECO:0000313" key="6">
    <source>
        <dbReference type="EMBL" id="GAU39908.1"/>
    </source>
</evidence>
<dbReference type="GO" id="GO:0016020">
    <property type="term" value="C:membrane"/>
    <property type="evidence" value="ECO:0007669"/>
    <property type="project" value="UniProtKB-SubCell"/>
</dbReference>
<dbReference type="OrthoDB" id="1719712at2759"/>
<keyword evidence="3 5" id="KW-1133">Transmembrane helix</keyword>
<name>A0A2Z6N4R4_TRISU</name>
<dbReference type="Proteomes" id="UP000242715">
    <property type="component" value="Unassembled WGS sequence"/>
</dbReference>
<evidence type="ECO:0008006" key="8">
    <source>
        <dbReference type="Google" id="ProtNLM"/>
    </source>
</evidence>
<organism evidence="6 7">
    <name type="scientific">Trifolium subterraneum</name>
    <name type="common">Subterranean clover</name>
    <dbReference type="NCBI Taxonomy" id="3900"/>
    <lineage>
        <taxon>Eukaryota</taxon>
        <taxon>Viridiplantae</taxon>
        <taxon>Streptophyta</taxon>
        <taxon>Embryophyta</taxon>
        <taxon>Tracheophyta</taxon>
        <taxon>Spermatophyta</taxon>
        <taxon>Magnoliopsida</taxon>
        <taxon>eudicotyledons</taxon>
        <taxon>Gunneridae</taxon>
        <taxon>Pentapetalae</taxon>
        <taxon>rosids</taxon>
        <taxon>fabids</taxon>
        <taxon>Fabales</taxon>
        <taxon>Fabaceae</taxon>
        <taxon>Papilionoideae</taxon>
        <taxon>50 kb inversion clade</taxon>
        <taxon>NPAAA clade</taxon>
        <taxon>Hologalegina</taxon>
        <taxon>IRL clade</taxon>
        <taxon>Trifolieae</taxon>
        <taxon>Trifolium</taxon>
    </lineage>
</organism>
<feature type="transmembrane region" description="Helical" evidence="5">
    <location>
        <begin position="30"/>
        <end position="52"/>
    </location>
</feature>
<evidence type="ECO:0000256" key="5">
    <source>
        <dbReference type="RuleBase" id="RU004379"/>
    </source>
</evidence>
<evidence type="ECO:0000313" key="7">
    <source>
        <dbReference type="Proteomes" id="UP000242715"/>
    </source>
</evidence>
<dbReference type="EMBL" id="DF973783">
    <property type="protein sequence ID" value="GAU39908.1"/>
    <property type="molecule type" value="Genomic_DNA"/>
</dbReference>
<comment type="similarity">
    <text evidence="5">Belongs to the BI1 family.</text>
</comment>
<feature type="transmembrane region" description="Helical" evidence="5">
    <location>
        <begin position="93"/>
        <end position="115"/>
    </location>
</feature>
<accession>A0A2Z6N4R4</accession>
<comment type="caution">
    <text evidence="5">Lacks conserved residue(s) required for the propagation of feature annotation.</text>
</comment>
<dbReference type="PANTHER" id="PTHR23291:SF84">
    <property type="entry name" value="INHIBITOR OF APOPTOSIS-PROMOTING BAX1 PROTEIN"/>
    <property type="match status" value="1"/>
</dbReference>
<dbReference type="PANTHER" id="PTHR23291">
    <property type="entry name" value="BAX INHIBITOR-RELATED"/>
    <property type="match status" value="1"/>
</dbReference>
<evidence type="ECO:0000256" key="1">
    <source>
        <dbReference type="ARBA" id="ARBA00004141"/>
    </source>
</evidence>
<protein>
    <recommendedName>
        <fullName evidence="8">BI1-like protein</fullName>
    </recommendedName>
</protein>
<proteinExistence type="inferred from homology"/>
<evidence type="ECO:0000256" key="4">
    <source>
        <dbReference type="ARBA" id="ARBA00023136"/>
    </source>
</evidence>
<dbReference type="AlphaFoldDB" id="A0A2Z6N4R4"/>
<dbReference type="InterPro" id="IPR006214">
    <property type="entry name" value="Bax_inhibitor_1-related"/>
</dbReference>
<evidence type="ECO:0000256" key="3">
    <source>
        <dbReference type="ARBA" id="ARBA00022989"/>
    </source>
</evidence>
<feature type="transmembrane region" description="Helical" evidence="5">
    <location>
        <begin position="64"/>
        <end position="81"/>
    </location>
</feature>
<keyword evidence="2 5" id="KW-0812">Transmembrane</keyword>
<keyword evidence="4 5" id="KW-0472">Membrane</keyword>
<comment type="subcellular location">
    <subcellularLocation>
        <location evidence="1">Membrane</location>
        <topology evidence="1">Multi-pass membrane protein</topology>
    </subcellularLocation>
</comment>